<dbReference type="OrthoDB" id="9814800at2"/>
<evidence type="ECO:0000256" key="10">
    <source>
        <dbReference type="ARBA" id="ARBA00022982"/>
    </source>
</evidence>
<keyword evidence="8" id="KW-0732">Signal</keyword>
<evidence type="ECO:0000256" key="11">
    <source>
        <dbReference type="ARBA" id="ARBA00023002"/>
    </source>
</evidence>
<keyword evidence="12" id="KW-0408">Iron</keyword>
<dbReference type="EMBL" id="SRLE01000012">
    <property type="protein sequence ID" value="TGD71766.1"/>
    <property type="molecule type" value="Genomic_DNA"/>
</dbReference>
<keyword evidence="5" id="KW-0813">Transport</keyword>
<dbReference type="RefSeq" id="WP_135445810.1">
    <property type="nucleotide sequence ID" value="NZ_SRLE01000012.1"/>
</dbReference>
<evidence type="ECO:0000256" key="5">
    <source>
        <dbReference type="ARBA" id="ARBA00022448"/>
    </source>
</evidence>
<evidence type="ECO:0000256" key="1">
    <source>
        <dbReference type="ARBA" id="ARBA00001926"/>
    </source>
</evidence>
<proteinExistence type="inferred from homology"/>
<dbReference type="Proteomes" id="UP000298050">
    <property type="component" value="Unassembled WGS sequence"/>
</dbReference>
<evidence type="ECO:0000313" key="16">
    <source>
        <dbReference type="Proteomes" id="UP000298050"/>
    </source>
</evidence>
<keyword evidence="11" id="KW-0560">Oxidoreductase</keyword>
<dbReference type="GO" id="GO:0030288">
    <property type="term" value="C:outer membrane-bounded periplasmic space"/>
    <property type="evidence" value="ECO:0007669"/>
    <property type="project" value="TreeGrafter"/>
</dbReference>
<organism evidence="15 16">
    <name type="scientific">Mangrovimicrobium sediminis</name>
    <dbReference type="NCBI Taxonomy" id="2562682"/>
    <lineage>
        <taxon>Bacteria</taxon>
        <taxon>Pseudomonadati</taxon>
        <taxon>Pseudomonadota</taxon>
        <taxon>Gammaproteobacteria</taxon>
        <taxon>Cellvibrionales</taxon>
        <taxon>Halieaceae</taxon>
        <taxon>Mangrovimicrobium</taxon>
    </lineage>
</organism>
<keyword evidence="10" id="KW-0249">Electron transport</keyword>
<sequence length="471" mass="51311">MASSNTPLWILWLLLTVLLGGWLLSTLFGTEEEAKTVFLPGTTTPGHHQIETVCSACHGESFSDRDAMQERCEGCHADALKAAKDDHPKSKFTDPRNADRIEVLDARYCVTCHVEHRPELTAPMGVTIPADTCYLCHQDIAGDRPSHEGMGFDTCTSAGCHNFHDNTALYEDFLLRHADSPATDFAARTLQANLAEIAEMLPDYPLADWPIQPVALADQALPEGVEIDAHIAEDWLASGHARSGVGCNACHVVAANEDAQPAWTDHPDETACAGCHAGEVQGFYAGRHGMRLDSAKLGRRLAPMTPGEARLPMRAEAADHELDCQSCHGAHRYDIREAAVQSCLGCHADEHSLAYEESAHHRLWQAELAGSGEPGSGVSCASCHMPRVDKDYFWGTFVHNEVQHNQSANLAPNEKMLRPVCLQCHGLGFAIDALADPDRIRDNFSQAPTVHIESIDLALRRAAADDAPEDQ</sequence>
<evidence type="ECO:0000256" key="2">
    <source>
        <dbReference type="ARBA" id="ARBA00004196"/>
    </source>
</evidence>
<dbReference type="AlphaFoldDB" id="A0A4Z0LX83"/>
<keyword evidence="6" id="KW-0349">Heme</keyword>
<name>A0A4Z0LX83_9GAMM</name>
<gene>
    <name evidence="15" type="ORF">E4634_16765</name>
</gene>
<evidence type="ECO:0000256" key="12">
    <source>
        <dbReference type="ARBA" id="ARBA00023004"/>
    </source>
</evidence>
<dbReference type="PANTHER" id="PTHR30633">
    <property type="entry name" value="CYTOCHROME C-552 RESPIRATORY NITRITE REDUCTASE"/>
    <property type="match status" value="1"/>
</dbReference>
<dbReference type="Pfam" id="PF14537">
    <property type="entry name" value="Cytochrom_c3_2"/>
    <property type="match status" value="1"/>
</dbReference>
<dbReference type="GO" id="GO:0046872">
    <property type="term" value="F:metal ion binding"/>
    <property type="evidence" value="ECO:0007669"/>
    <property type="project" value="UniProtKB-KW"/>
</dbReference>
<comment type="catalytic activity">
    <reaction evidence="13">
        <text>6 Fe(III)-[cytochrome c] + NH4(+) + 2 H2O = 6 Fe(II)-[cytochrome c] + nitrite + 8 H(+)</text>
        <dbReference type="Rhea" id="RHEA:13089"/>
        <dbReference type="Rhea" id="RHEA-COMP:10350"/>
        <dbReference type="Rhea" id="RHEA-COMP:14399"/>
        <dbReference type="ChEBI" id="CHEBI:15377"/>
        <dbReference type="ChEBI" id="CHEBI:15378"/>
        <dbReference type="ChEBI" id="CHEBI:16301"/>
        <dbReference type="ChEBI" id="CHEBI:28938"/>
        <dbReference type="ChEBI" id="CHEBI:29033"/>
        <dbReference type="ChEBI" id="CHEBI:29034"/>
        <dbReference type="EC" id="1.7.2.2"/>
    </reaction>
</comment>
<dbReference type="Gene3D" id="3.90.10.10">
    <property type="entry name" value="Cytochrome C3"/>
    <property type="match status" value="1"/>
</dbReference>
<dbReference type="GO" id="GO:0019645">
    <property type="term" value="P:anaerobic electron transport chain"/>
    <property type="evidence" value="ECO:0007669"/>
    <property type="project" value="TreeGrafter"/>
</dbReference>
<dbReference type="InterPro" id="IPR003321">
    <property type="entry name" value="Cyt_c552"/>
</dbReference>
<dbReference type="InterPro" id="IPR012286">
    <property type="entry name" value="Tetrahaem_cytochrome"/>
</dbReference>
<accession>A0A4Z0LX83</accession>
<keyword evidence="7" id="KW-0479">Metal-binding</keyword>
<evidence type="ECO:0000256" key="7">
    <source>
        <dbReference type="ARBA" id="ARBA00022723"/>
    </source>
</evidence>
<dbReference type="SUPFAM" id="SSF48695">
    <property type="entry name" value="Multiheme cytochromes"/>
    <property type="match status" value="1"/>
</dbReference>
<evidence type="ECO:0000256" key="8">
    <source>
        <dbReference type="ARBA" id="ARBA00022729"/>
    </source>
</evidence>
<comment type="similarity">
    <text evidence="3">Belongs to the cytochrome c-552 family.</text>
</comment>
<dbReference type="GO" id="GO:0042279">
    <property type="term" value="F:nitrite reductase (cytochrome, ammonia-forming) activity"/>
    <property type="evidence" value="ECO:0007669"/>
    <property type="project" value="UniProtKB-EC"/>
</dbReference>
<comment type="cofactor">
    <cofactor evidence="1">
        <name>heme c</name>
        <dbReference type="ChEBI" id="CHEBI:61717"/>
    </cofactor>
</comment>
<dbReference type="InterPro" id="IPR036280">
    <property type="entry name" value="Multihaem_cyt_sf"/>
</dbReference>
<evidence type="ECO:0000256" key="9">
    <source>
        <dbReference type="ARBA" id="ARBA00022837"/>
    </source>
</evidence>
<evidence type="ECO:0000256" key="13">
    <source>
        <dbReference type="ARBA" id="ARBA00049131"/>
    </source>
</evidence>
<comment type="subcellular location">
    <subcellularLocation>
        <location evidence="2">Cell envelope</location>
    </subcellularLocation>
</comment>
<evidence type="ECO:0000256" key="4">
    <source>
        <dbReference type="ARBA" id="ARBA00011887"/>
    </source>
</evidence>
<dbReference type="PANTHER" id="PTHR30633:SF0">
    <property type="entry name" value="CYTOCHROME C-552"/>
    <property type="match status" value="1"/>
</dbReference>
<evidence type="ECO:0000256" key="6">
    <source>
        <dbReference type="ARBA" id="ARBA00022617"/>
    </source>
</evidence>
<comment type="caution">
    <text evidence="15">The sequence shown here is derived from an EMBL/GenBank/DDBJ whole genome shotgun (WGS) entry which is preliminary data.</text>
</comment>
<dbReference type="Gene3D" id="1.10.780.10">
    <property type="entry name" value="Hydroxylamine Oxidoreductase, Chain A, domain 1"/>
    <property type="match status" value="1"/>
</dbReference>
<reference evidence="15 16" key="1">
    <citation type="submission" date="2019-04" db="EMBL/GenBank/DDBJ databases">
        <title>Taxonomy of novel Haliea sp. from mangrove soil of West Coast of India.</title>
        <authorList>
            <person name="Verma A."/>
            <person name="Kumar P."/>
            <person name="Krishnamurthi S."/>
        </authorList>
    </citation>
    <scope>NUCLEOTIDE SEQUENCE [LARGE SCALE GENOMIC DNA]</scope>
    <source>
        <strain evidence="15 16">SAOS-164</strain>
    </source>
</reference>
<dbReference type="GO" id="GO:0020037">
    <property type="term" value="F:heme binding"/>
    <property type="evidence" value="ECO:0007669"/>
    <property type="project" value="TreeGrafter"/>
</dbReference>
<keyword evidence="9" id="KW-0106">Calcium</keyword>
<protein>
    <recommendedName>
        <fullName evidence="4">nitrite reductase (cytochrome; ammonia-forming)</fullName>
        <ecNumber evidence="4">1.7.2.2</ecNumber>
    </recommendedName>
</protein>
<dbReference type="Gene3D" id="1.10.1130.10">
    <property type="entry name" value="Flavocytochrome C3, Chain A"/>
    <property type="match status" value="1"/>
</dbReference>
<evidence type="ECO:0000259" key="14">
    <source>
        <dbReference type="Pfam" id="PF14537"/>
    </source>
</evidence>
<keyword evidence="16" id="KW-1185">Reference proteome</keyword>
<dbReference type="EC" id="1.7.2.2" evidence="4"/>
<evidence type="ECO:0000313" key="15">
    <source>
        <dbReference type="EMBL" id="TGD71766.1"/>
    </source>
</evidence>
<feature type="domain" description="Tetrahaem cytochrome" evidence="14">
    <location>
        <begin position="47"/>
        <end position="138"/>
    </location>
</feature>
<evidence type="ECO:0000256" key="3">
    <source>
        <dbReference type="ARBA" id="ARBA00009288"/>
    </source>
</evidence>